<feature type="domain" description="Transcription regulator TrmB N-terminal" evidence="1">
    <location>
        <begin position="33"/>
        <end position="100"/>
    </location>
</feature>
<proteinExistence type="predicted"/>
<dbReference type="CDD" id="cd09124">
    <property type="entry name" value="PLDc_like_TrmB_middle"/>
    <property type="match status" value="1"/>
</dbReference>
<evidence type="ECO:0000259" key="2">
    <source>
        <dbReference type="Pfam" id="PF11495"/>
    </source>
</evidence>
<dbReference type="InterPro" id="IPR036388">
    <property type="entry name" value="WH-like_DNA-bd_sf"/>
</dbReference>
<dbReference type="InterPro" id="IPR021586">
    <property type="entry name" value="Tscrpt_reg_TrmB_C"/>
</dbReference>
<organism evidence="3">
    <name type="scientific">Clostridium butyricum</name>
    <dbReference type="NCBI Taxonomy" id="1492"/>
    <lineage>
        <taxon>Bacteria</taxon>
        <taxon>Bacillati</taxon>
        <taxon>Bacillota</taxon>
        <taxon>Clostridia</taxon>
        <taxon>Eubacteriales</taxon>
        <taxon>Clostridiaceae</taxon>
        <taxon>Clostridium</taxon>
    </lineage>
</organism>
<dbReference type="PANTHER" id="PTHR34293">
    <property type="entry name" value="HTH-TYPE TRANSCRIPTIONAL REGULATOR TRMBL2"/>
    <property type="match status" value="1"/>
</dbReference>
<name>A0A6N3DTK7_CLOBU</name>
<gene>
    <name evidence="3" type="ORF">CBLFYP62_01985</name>
</gene>
<evidence type="ECO:0000259" key="1">
    <source>
        <dbReference type="Pfam" id="PF01978"/>
    </source>
</evidence>
<accession>A0A6N3DTK7</accession>
<evidence type="ECO:0000313" key="3">
    <source>
        <dbReference type="EMBL" id="VYU31662.1"/>
    </source>
</evidence>
<feature type="domain" description="Transcription regulator TrmB C-terminal" evidence="2">
    <location>
        <begin position="137"/>
        <end position="255"/>
    </location>
</feature>
<protein>
    <submittedName>
        <fullName evidence="3">Sugar-specific transcriptional regulator TrmB</fullName>
    </submittedName>
</protein>
<dbReference type="InterPro" id="IPR002831">
    <property type="entry name" value="Tscrpt_reg_TrmB_N"/>
</dbReference>
<dbReference type="Pfam" id="PF01978">
    <property type="entry name" value="TrmB"/>
    <property type="match status" value="1"/>
</dbReference>
<dbReference type="PANTHER" id="PTHR34293:SF1">
    <property type="entry name" value="HTH-TYPE TRANSCRIPTIONAL REGULATOR TRMBL2"/>
    <property type="match status" value="1"/>
</dbReference>
<reference evidence="3" key="1">
    <citation type="submission" date="2019-11" db="EMBL/GenBank/DDBJ databases">
        <authorList>
            <person name="Feng L."/>
        </authorList>
    </citation>
    <scope>NUCLEOTIDE SEQUENCE</scope>
    <source>
        <strain evidence="3">CButyricumLFYP62</strain>
    </source>
</reference>
<dbReference type="AlphaFoldDB" id="A0A6N3DTK7"/>
<dbReference type="InterPro" id="IPR051797">
    <property type="entry name" value="TrmB-like"/>
</dbReference>
<dbReference type="Gene3D" id="1.10.10.10">
    <property type="entry name" value="Winged helix-like DNA-binding domain superfamily/Winged helix DNA-binding domain"/>
    <property type="match status" value="1"/>
</dbReference>
<dbReference type="InterPro" id="IPR036390">
    <property type="entry name" value="WH_DNA-bd_sf"/>
</dbReference>
<sequence length="290" mass="34088">MTNIYIDDIVTTIVVTMQRRCDETMKESLFDKLQKFGLNLYEAKAYISLLKYGTTNAYRISKESGIPRSRIYDVLESITKRGMAMVEESSENIKIYTAVPSTIFLDRIKREWENDYEEVKNDLESLEVEDKKQDVYVFTVKGMENITAYCRQLLKESEHHVVLSVWPHMYEILLPELKECKKRGCRILGISHEVENPLEGIEKHSKSKNHKTIENIPWFILSIDSKKLLYGYSVEADKDTFYTEDTTHIYIMEEYVLHDIVINRLISDQETDKRLTLMMKDVVENVKNKN</sequence>
<dbReference type="Pfam" id="PF11495">
    <property type="entry name" value="Regulator_TrmB"/>
    <property type="match status" value="1"/>
</dbReference>
<dbReference type="SUPFAM" id="SSF46785">
    <property type="entry name" value="Winged helix' DNA-binding domain"/>
    <property type="match status" value="1"/>
</dbReference>
<dbReference type="RefSeq" id="WP_002579224.1">
    <property type="nucleotide sequence ID" value="NZ_CAVLGD010000001.1"/>
</dbReference>
<dbReference type="EMBL" id="CACRTU010000017">
    <property type="protein sequence ID" value="VYU31662.1"/>
    <property type="molecule type" value="Genomic_DNA"/>
</dbReference>